<dbReference type="GO" id="GO:0003777">
    <property type="term" value="F:microtubule motor activity"/>
    <property type="evidence" value="ECO:0007669"/>
    <property type="project" value="InterPro"/>
</dbReference>
<keyword evidence="12" id="KW-1185">Reference proteome</keyword>
<keyword evidence="4 6" id="KW-0067">ATP-binding</keyword>
<feature type="compositionally biased region" description="Basic and acidic residues" evidence="9">
    <location>
        <begin position="376"/>
        <end position="394"/>
    </location>
</feature>
<evidence type="ECO:0000256" key="2">
    <source>
        <dbReference type="ARBA" id="ARBA00022701"/>
    </source>
</evidence>
<dbReference type="GO" id="GO:0005874">
    <property type="term" value="C:microtubule"/>
    <property type="evidence" value="ECO:0007669"/>
    <property type="project" value="UniProtKB-KW"/>
</dbReference>
<feature type="region of interest" description="Disordered" evidence="9">
    <location>
        <begin position="1"/>
        <end position="145"/>
    </location>
</feature>
<gene>
    <name evidence="11" type="ORF">BJ212DRAFT_1352106</name>
</gene>
<evidence type="ECO:0000256" key="4">
    <source>
        <dbReference type="ARBA" id="ARBA00022840"/>
    </source>
</evidence>
<keyword evidence="5 6" id="KW-0505">Motor protein</keyword>
<proteinExistence type="inferred from homology"/>
<dbReference type="InterPro" id="IPR019821">
    <property type="entry name" value="Kinesin_motor_CS"/>
</dbReference>
<keyword evidence="8" id="KW-0175">Coiled coil</keyword>
<evidence type="ECO:0000256" key="8">
    <source>
        <dbReference type="SAM" id="Coils"/>
    </source>
</evidence>
<feature type="binding site" evidence="6">
    <location>
        <begin position="452"/>
        <end position="459"/>
    </location>
    <ligand>
        <name>ATP</name>
        <dbReference type="ChEBI" id="CHEBI:30616"/>
    </ligand>
</feature>
<dbReference type="SMART" id="SM00129">
    <property type="entry name" value="KISc"/>
    <property type="match status" value="1"/>
</dbReference>
<dbReference type="GO" id="GO:0005524">
    <property type="term" value="F:ATP binding"/>
    <property type="evidence" value="ECO:0007669"/>
    <property type="project" value="UniProtKB-UniRule"/>
</dbReference>
<evidence type="ECO:0000256" key="3">
    <source>
        <dbReference type="ARBA" id="ARBA00022741"/>
    </source>
</evidence>
<name>A0A9P7JDV3_9AGAM</name>
<reference evidence="11" key="1">
    <citation type="journal article" date="2020" name="New Phytol.">
        <title>Comparative genomics reveals dynamic genome evolution in host specialist ectomycorrhizal fungi.</title>
        <authorList>
            <person name="Lofgren L.A."/>
            <person name="Nguyen N.H."/>
            <person name="Vilgalys R."/>
            <person name="Ruytinx J."/>
            <person name="Liao H.L."/>
            <person name="Branco S."/>
            <person name="Kuo A."/>
            <person name="LaButti K."/>
            <person name="Lipzen A."/>
            <person name="Andreopoulos W."/>
            <person name="Pangilinan J."/>
            <person name="Riley R."/>
            <person name="Hundley H."/>
            <person name="Na H."/>
            <person name="Barry K."/>
            <person name="Grigoriev I.V."/>
            <person name="Stajich J.E."/>
            <person name="Kennedy P.G."/>
        </authorList>
    </citation>
    <scope>NUCLEOTIDE SEQUENCE</scope>
    <source>
        <strain evidence="11">MN1</strain>
    </source>
</reference>
<evidence type="ECO:0000256" key="1">
    <source>
        <dbReference type="ARBA" id="ARBA00010899"/>
    </source>
</evidence>
<dbReference type="GeneID" id="64629567"/>
<keyword evidence="11" id="KW-0378">Hydrolase</keyword>
<dbReference type="SUPFAM" id="SSF52540">
    <property type="entry name" value="P-loop containing nucleoside triphosphate hydrolases"/>
    <property type="match status" value="1"/>
</dbReference>
<dbReference type="GO" id="GO:0016787">
    <property type="term" value="F:hydrolase activity"/>
    <property type="evidence" value="ECO:0007669"/>
    <property type="project" value="UniProtKB-KW"/>
</dbReference>
<organism evidence="11 12">
    <name type="scientific">Suillus subaureus</name>
    <dbReference type="NCBI Taxonomy" id="48587"/>
    <lineage>
        <taxon>Eukaryota</taxon>
        <taxon>Fungi</taxon>
        <taxon>Dikarya</taxon>
        <taxon>Basidiomycota</taxon>
        <taxon>Agaricomycotina</taxon>
        <taxon>Agaricomycetes</taxon>
        <taxon>Agaricomycetidae</taxon>
        <taxon>Boletales</taxon>
        <taxon>Suillineae</taxon>
        <taxon>Suillaceae</taxon>
        <taxon>Suillus</taxon>
    </lineage>
</organism>
<dbReference type="OrthoDB" id="3176171at2759"/>
<accession>A0A9P7JDV3</accession>
<evidence type="ECO:0000256" key="7">
    <source>
        <dbReference type="RuleBase" id="RU000394"/>
    </source>
</evidence>
<dbReference type="Proteomes" id="UP000807769">
    <property type="component" value="Unassembled WGS sequence"/>
</dbReference>
<protein>
    <recommendedName>
        <fullName evidence="7">Kinesin-like protein</fullName>
    </recommendedName>
</protein>
<dbReference type="InterPro" id="IPR001752">
    <property type="entry name" value="Kinesin_motor_dom"/>
</dbReference>
<dbReference type="PROSITE" id="PS50067">
    <property type="entry name" value="KINESIN_MOTOR_2"/>
    <property type="match status" value="1"/>
</dbReference>
<evidence type="ECO:0000259" key="10">
    <source>
        <dbReference type="PROSITE" id="PS50067"/>
    </source>
</evidence>
<dbReference type="PROSITE" id="PS00411">
    <property type="entry name" value="KINESIN_MOTOR_1"/>
    <property type="match status" value="1"/>
</dbReference>
<dbReference type="InterPro" id="IPR036961">
    <property type="entry name" value="Kinesin_motor_dom_sf"/>
</dbReference>
<evidence type="ECO:0000256" key="6">
    <source>
        <dbReference type="PROSITE-ProRule" id="PRU00283"/>
    </source>
</evidence>
<comment type="caution">
    <text evidence="11">The sequence shown here is derived from an EMBL/GenBank/DDBJ whole genome shotgun (WGS) entry which is preliminary data.</text>
</comment>
<dbReference type="PRINTS" id="PR00380">
    <property type="entry name" value="KINESINHEAVY"/>
</dbReference>
<dbReference type="PANTHER" id="PTHR47972:SF45">
    <property type="entry name" value="PROTEIN CLARET SEGREGATIONAL"/>
    <property type="match status" value="1"/>
</dbReference>
<feature type="compositionally biased region" description="Low complexity" evidence="9">
    <location>
        <begin position="103"/>
        <end position="118"/>
    </location>
</feature>
<dbReference type="EMBL" id="JABBWG010000014">
    <property type="protein sequence ID" value="KAG1817282.1"/>
    <property type="molecule type" value="Genomic_DNA"/>
</dbReference>
<dbReference type="AlphaFoldDB" id="A0A9P7JDV3"/>
<comment type="similarity">
    <text evidence="1">Belongs to the TRAFAC class myosin-kinesin ATPase superfamily. Kinesin family. KIN-14 subfamily.</text>
</comment>
<feature type="region of interest" description="Disordered" evidence="9">
    <location>
        <begin position="359"/>
        <end position="400"/>
    </location>
</feature>
<evidence type="ECO:0000313" key="12">
    <source>
        <dbReference type="Proteomes" id="UP000807769"/>
    </source>
</evidence>
<dbReference type="Pfam" id="PF00225">
    <property type="entry name" value="Kinesin"/>
    <property type="match status" value="1"/>
</dbReference>
<dbReference type="Gene3D" id="3.40.850.10">
    <property type="entry name" value="Kinesin motor domain"/>
    <property type="match status" value="1"/>
</dbReference>
<dbReference type="GO" id="GO:0008017">
    <property type="term" value="F:microtubule binding"/>
    <property type="evidence" value="ECO:0007669"/>
    <property type="project" value="InterPro"/>
</dbReference>
<dbReference type="InterPro" id="IPR027417">
    <property type="entry name" value="P-loop_NTPase"/>
</dbReference>
<feature type="compositionally biased region" description="Low complexity" evidence="9">
    <location>
        <begin position="359"/>
        <end position="371"/>
    </location>
</feature>
<evidence type="ECO:0000313" key="11">
    <source>
        <dbReference type="EMBL" id="KAG1817282.1"/>
    </source>
</evidence>
<dbReference type="PANTHER" id="PTHR47972">
    <property type="entry name" value="KINESIN-LIKE PROTEIN KLP-3"/>
    <property type="match status" value="1"/>
</dbReference>
<feature type="compositionally biased region" description="Polar residues" evidence="9">
    <location>
        <begin position="21"/>
        <end position="34"/>
    </location>
</feature>
<feature type="compositionally biased region" description="Low complexity" evidence="9">
    <location>
        <begin position="130"/>
        <end position="143"/>
    </location>
</feature>
<keyword evidence="2 7" id="KW-0493">Microtubule</keyword>
<dbReference type="GO" id="GO:0007018">
    <property type="term" value="P:microtubule-based movement"/>
    <property type="evidence" value="ECO:0007669"/>
    <property type="project" value="InterPro"/>
</dbReference>
<dbReference type="RefSeq" id="XP_041193701.1">
    <property type="nucleotide sequence ID" value="XM_041335550.1"/>
</dbReference>
<keyword evidence="3 6" id="KW-0547">Nucleotide-binding</keyword>
<feature type="compositionally biased region" description="Polar residues" evidence="9">
    <location>
        <begin position="69"/>
        <end position="92"/>
    </location>
</feature>
<feature type="coiled-coil region" evidence="8">
    <location>
        <begin position="167"/>
        <end position="265"/>
    </location>
</feature>
<evidence type="ECO:0000256" key="5">
    <source>
        <dbReference type="ARBA" id="ARBA00023175"/>
    </source>
</evidence>
<evidence type="ECO:0000256" key="9">
    <source>
        <dbReference type="SAM" id="MobiDB-lite"/>
    </source>
</evidence>
<dbReference type="InterPro" id="IPR027640">
    <property type="entry name" value="Kinesin-like_fam"/>
</dbReference>
<feature type="compositionally biased region" description="Low complexity" evidence="9">
    <location>
        <begin position="1"/>
        <end position="12"/>
    </location>
</feature>
<sequence>MSRLPRFRSSPDPSDPPAPSIATTLGFSMSTSTLGHKRKAEDNLDAEALDQPRKLPAIGNGATARPLATSRSALNRPTTTTDPATRQLSGPQRLTRPEPPKLSTSAPRRTTRATSAPPKQLGSGLVRPPGRVVSGSRVASGSGLQTKEFRDLKNQVASIESAQLANAEKLAQTMDAERAKVAELEANHRALSLELANAKSLELDKRRELVSASDEIEKLRMKHAKEIMELEMEVKSKVREARELADELRMVKSDLERERDSVSNLKATLSHQSTSHITLNAQINALHAQKAATQMQLDAVTTISSDRTLELETAHQRILDLEQDARESEMVRRKLHNTIQELKGNIRVFCRVRPVLTSDLSPSSSFTSSPTPDDEEKGREADISFPDRRDHKEIVVSSSSSSAMGSERKEIYNFGFDRVFAPESTQAEVFEEISLLAQSCVDGYNVCIFAYGQTGSGKSFTMEGGSSEAATGMIPRAVSQVFKAADDLKSKGWEYKMDGQFLEIYNETINDLLGKGEFDKKKHEIKHDKSGTRVTDVNVMSLPSPASVTSLLRVANSRRTVAATLMNERSSRSHSVFTLRISGINTHTGESCEGSLNLVDLAGSERLNSSGAAGDKDRLKETQNINKSLSALGDVIAALGEKGEKGEKHIPYRNSKLTYLLQNSLSGNSKTLVSARSNYGDVSVT</sequence>
<feature type="domain" description="Kinesin motor" evidence="10">
    <location>
        <begin position="345"/>
        <end position="685"/>
    </location>
</feature>